<dbReference type="AlphaFoldDB" id="A0AA51MNB6"/>
<protein>
    <submittedName>
        <fullName evidence="2">Uncharacterized protein</fullName>
    </submittedName>
</protein>
<reference evidence="2 3" key="1">
    <citation type="submission" date="2023-08" db="EMBL/GenBank/DDBJ databases">
        <title>New molecular markers tilS and rpoB for phylogenetic and monitoring studies of the genus Thiothrix biodiversity.</title>
        <authorList>
            <person name="Ravin N.V."/>
            <person name="Smolyakov D."/>
            <person name="Markov N.D."/>
            <person name="Beletsky A.V."/>
            <person name="Mardanov A.V."/>
            <person name="Rudenko T.S."/>
            <person name="Grabovich M.Y."/>
        </authorList>
    </citation>
    <scope>NUCLEOTIDE SEQUENCE</scope>
    <source>
        <strain evidence="2">DNT52</strain>
        <strain evidence="1 3">H33</strain>
    </source>
</reference>
<dbReference type="Proteomes" id="UP001229862">
    <property type="component" value="Chromosome"/>
</dbReference>
<dbReference type="RefSeq" id="WP_308135393.1">
    <property type="nucleotide sequence ID" value="NZ_CP133197.1"/>
</dbReference>
<evidence type="ECO:0000313" key="3">
    <source>
        <dbReference type="Proteomes" id="UP001223336"/>
    </source>
</evidence>
<evidence type="ECO:0000313" key="2">
    <source>
        <dbReference type="EMBL" id="WML87118.1"/>
    </source>
</evidence>
<dbReference type="Proteomes" id="UP001223336">
    <property type="component" value="Unassembled WGS sequence"/>
</dbReference>
<evidence type="ECO:0000313" key="1">
    <source>
        <dbReference type="EMBL" id="MDQ5769534.1"/>
    </source>
</evidence>
<accession>A0AA51MNB6</accession>
<keyword evidence="3" id="KW-1185">Reference proteome</keyword>
<proteinExistence type="predicted"/>
<sequence>MKQLLKRQCQPCTACCDGWVQMNIKGADVYPGCPCPHSTGKGCNDYANRPIDPCDNFNCGWIIPNSPLPDWMKPNEAKVMVLFNKFQWRGVPVDVAIPVGKRIPPRALNWLKQFAEQHGRPLVYLEQEVVDGKFQKDQQAIAYGPPDFQREVMAQIAQGKRLWV</sequence>
<name>A0AA51MNB6_9GAMM</name>
<dbReference type="EMBL" id="JAVFKN010000018">
    <property type="protein sequence ID" value="MDQ5769534.1"/>
    <property type="molecule type" value="Genomic_DNA"/>
</dbReference>
<organism evidence="2">
    <name type="scientific">Thiothrix subterranea</name>
    <dbReference type="NCBI Taxonomy" id="2735563"/>
    <lineage>
        <taxon>Bacteria</taxon>
        <taxon>Pseudomonadati</taxon>
        <taxon>Pseudomonadota</taxon>
        <taxon>Gammaproteobacteria</taxon>
        <taxon>Thiotrichales</taxon>
        <taxon>Thiotrichaceae</taxon>
        <taxon>Thiothrix</taxon>
    </lineage>
</organism>
<gene>
    <name evidence="1" type="ORF">RCC75_13410</name>
    <name evidence="2" type="ORF">RCG00_01885</name>
</gene>
<dbReference type="EMBL" id="CP133217">
    <property type="protein sequence ID" value="WML87118.1"/>
    <property type="molecule type" value="Genomic_DNA"/>
</dbReference>